<feature type="binding site" evidence="12">
    <location>
        <position position="157"/>
    </location>
    <ligand>
        <name>S-adenosyl-L-methionine</name>
        <dbReference type="ChEBI" id="CHEBI:59789"/>
    </ligand>
</feature>
<comment type="pathway">
    <text evidence="12">Cofactor biosynthesis; molybdopterin biosynthesis.</text>
</comment>
<dbReference type="Proteomes" id="UP001337723">
    <property type="component" value="Chromosome"/>
</dbReference>
<dbReference type="InterPro" id="IPR013785">
    <property type="entry name" value="Aldolase_TIM"/>
</dbReference>
<dbReference type="SFLD" id="SFLDG01383">
    <property type="entry name" value="cyclic_pyranopterin_phosphate"/>
    <property type="match status" value="1"/>
</dbReference>
<proteinExistence type="inferred from homology"/>
<dbReference type="PROSITE" id="PS51918">
    <property type="entry name" value="RADICAL_SAM"/>
    <property type="match status" value="1"/>
</dbReference>
<evidence type="ECO:0000313" key="15">
    <source>
        <dbReference type="Proteomes" id="UP001337723"/>
    </source>
</evidence>
<dbReference type="Pfam" id="PF06463">
    <property type="entry name" value="Mob_synth_C"/>
    <property type="match status" value="1"/>
</dbReference>
<feature type="binding site" evidence="12">
    <location>
        <position position="308"/>
    </location>
    <ligand>
        <name>[4Fe-4S] cluster</name>
        <dbReference type="ChEBI" id="CHEBI:49883"/>
        <label>2</label>
        <note>4Fe-4S-substrate</note>
    </ligand>
</feature>
<dbReference type="InterPro" id="IPR010505">
    <property type="entry name" value="MoaA_twitch"/>
</dbReference>
<dbReference type="GO" id="GO:0061799">
    <property type="term" value="F:cyclic pyranopterin monophosphate synthase activity"/>
    <property type="evidence" value="ECO:0007669"/>
    <property type="project" value="TreeGrafter"/>
</dbReference>
<keyword evidence="2 12" id="KW-0004">4Fe-4S</keyword>
<dbReference type="InterPro" id="IPR058240">
    <property type="entry name" value="rSAM_sf"/>
</dbReference>
<evidence type="ECO:0000256" key="4">
    <source>
        <dbReference type="ARBA" id="ARBA00022723"/>
    </source>
</evidence>
<gene>
    <name evidence="12 14" type="primary">moaA</name>
    <name evidence="14" type="ORF">MACH21_22310</name>
</gene>
<feature type="binding site" evidence="12">
    <location>
        <position position="103"/>
    </location>
    <ligand>
        <name>S-adenosyl-L-methionine</name>
        <dbReference type="ChEBI" id="CHEBI:59789"/>
    </ligand>
</feature>
<dbReference type="NCBIfam" id="TIGR02666">
    <property type="entry name" value="moaA"/>
    <property type="match status" value="1"/>
</dbReference>
<dbReference type="GO" id="GO:0005525">
    <property type="term" value="F:GTP binding"/>
    <property type="evidence" value="ECO:0007669"/>
    <property type="project" value="UniProtKB-UniRule"/>
</dbReference>
<evidence type="ECO:0000313" key="14">
    <source>
        <dbReference type="EMBL" id="BDW86054.1"/>
    </source>
</evidence>
<dbReference type="CDD" id="cd21117">
    <property type="entry name" value="Twitch_MoaA"/>
    <property type="match status" value="1"/>
</dbReference>
<dbReference type="InterPro" id="IPR000385">
    <property type="entry name" value="MoaA_NifB_PqqE_Fe-S-bd_CS"/>
</dbReference>
<feature type="binding site" evidence="12">
    <location>
        <position position="63"/>
    </location>
    <ligand>
        <name>S-adenosyl-L-methionine</name>
        <dbReference type="ChEBI" id="CHEBI:59789"/>
    </ligand>
</feature>
<feature type="domain" description="Radical SAM core" evidence="13">
    <location>
        <begin position="41"/>
        <end position="267"/>
    </location>
</feature>
<feature type="binding site" evidence="12">
    <location>
        <position position="64"/>
    </location>
    <ligand>
        <name>[4Fe-4S] cluster</name>
        <dbReference type="ChEBI" id="CHEBI:49883"/>
        <label>1</label>
        <note>4Fe-4S-S-AdoMet</note>
    </ligand>
</feature>
<dbReference type="SMART" id="SM00729">
    <property type="entry name" value="Elp3"/>
    <property type="match status" value="1"/>
</dbReference>
<dbReference type="KEGG" id="rmai:MACH21_22310"/>
<keyword evidence="8 12" id="KW-0342">GTP-binding</keyword>
<dbReference type="GO" id="GO:0006777">
    <property type="term" value="P:Mo-molybdopterin cofactor biosynthetic process"/>
    <property type="evidence" value="ECO:0007669"/>
    <property type="project" value="UniProtKB-UniRule"/>
</dbReference>
<keyword evidence="6 12" id="KW-0408">Iron</keyword>
<keyword evidence="5 12" id="KW-0547">Nucleotide-binding</keyword>
<dbReference type="EMBL" id="AP027266">
    <property type="protein sequence ID" value="BDW86054.1"/>
    <property type="molecule type" value="Genomic_DNA"/>
</dbReference>
<evidence type="ECO:0000256" key="10">
    <source>
        <dbReference type="ARBA" id="ARBA00023239"/>
    </source>
</evidence>
<dbReference type="InterPro" id="IPR006638">
    <property type="entry name" value="Elp3/MiaA/NifB-like_rSAM"/>
</dbReference>
<feature type="binding site" evidence="12">
    <location>
        <position position="291"/>
    </location>
    <ligand>
        <name>[4Fe-4S] cluster</name>
        <dbReference type="ChEBI" id="CHEBI:49883"/>
        <label>2</label>
        <note>4Fe-4S-substrate</note>
    </ligand>
</feature>
<name>A0AA48KJD3_9RHOB</name>
<feature type="binding site" evidence="12">
    <location>
        <position position="133"/>
    </location>
    <ligand>
        <name>GTP</name>
        <dbReference type="ChEBI" id="CHEBI:37565"/>
    </ligand>
</feature>
<dbReference type="HAMAP" id="MF_01225_B">
    <property type="entry name" value="MoaA_B"/>
    <property type="match status" value="1"/>
</dbReference>
<dbReference type="GO" id="GO:0046872">
    <property type="term" value="F:metal ion binding"/>
    <property type="evidence" value="ECO:0007669"/>
    <property type="project" value="UniProtKB-KW"/>
</dbReference>
<dbReference type="InterPro" id="IPR013483">
    <property type="entry name" value="MoaA"/>
</dbReference>
<evidence type="ECO:0000256" key="11">
    <source>
        <dbReference type="ARBA" id="ARBA00048697"/>
    </source>
</evidence>
<keyword evidence="9 12" id="KW-0501">Molybdenum cofactor biosynthesis</keyword>
<keyword evidence="15" id="KW-1185">Reference proteome</keyword>
<dbReference type="InterPro" id="IPR050105">
    <property type="entry name" value="MoCo_biosynth_MoaA/MoaC"/>
</dbReference>
<evidence type="ECO:0000256" key="2">
    <source>
        <dbReference type="ARBA" id="ARBA00022485"/>
    </source>
</evidence>
<comment type="function">
    <text evidence="12">Catalyzes the cyclization of GTP to (8S)-3',8-cyclo-7,8-dihydroguanosine 5'-triphosphate.</text>
</comment>
<comment type="subunit">
    <text evidence="12">Monomer and homodimer.</text>
</comment>
<feature type="binding site" evidence="12">
    <location>
        <position position="99"/>
    </location>
    <ligand>
        <name>GTP</name>
        <dbReference type="ChEBI" id="CHEBI:37565"/>
    </ligand>
</feature>
<comment type="cofactor">
    <cofactor evidence="12">
        <name>[4Fe-4S] cluster</name>
        <dbReference type="ChEBI" id="CHEBI:49883"/>
    </cofactor>
    <text evidence="12">Binds 2 [4Fe-4S] clusters. Binds 1 [4Fe-4S] cluster coordinated with 3 cysteines and an exchangeable S-adenosyl-L-methionine and 1 [4Fe-4S] cluster coordinated with 3 cysteines and the GTP-derived substrate.</text>
</comment>
<dbReference type="GO" id="GO:1904047">
    <property type="term" value="F:S-adenosyl-L-methionine binding"/>
    <property type="evidence" value="ECO:0007669"/>
    <property type="project" value="UniProtKB-UniRule"/>
</dbReference>
<dbReference type="Pfam" id="PF04055">
    <property type="entry name" value="Radical_SAM"/>
    <property type="match status" value="1"/>
</dbReference>
<keyword evidence="4 12" id="KW-0479">Metal-binding</keyword>
<evidence type="ECO:0000256" key="5">
    <source>
        <dbReference type="ARBA" id="ARBA00022741"/>
    </source>
</evidence>
<dbReference type="SFLD" id="SFLDG01386">
    <property type="entry name" value="main_SPASM_domain-containing"/>
    <property type="match status" value="1"/>
</dbReference>
<dbReference type="InterPro" id="IPR040064">
    <property type="entry name" value="MoaA-like"/>
</dbReference>
<comment type="similarity">
    <text evidence="12">Belongs to the radical SAM superfamily. MoaA family.</text>
</comment>
<feature type="binding site" evidence="12">
    <location>
        <position position="50"/>
    </location>
    <ligand>
        <name>GTP</name>
        <dbReference type="ChEBI" id="CHEBI:37565"/>
    </ligand>
</feature>
<evidence type="ECO:0000256" key="8">
    <source>
        <dbReference type="ARBA" id="ARBA00023134"/>
    </source>
</evidence>
<reference evidence="14 15" key="1">
    <citation type="submission" date="2023-01" db="EMBL/GenBank/DDBJ databases">
        <title>Complete genome sequence of Roseicyclus marinus strain Dej080120_10.</title>
        <authorList>
            <person name="Ueki S."/>
            <person name="Maruyama F."/>
        </authorList>
    </citation>
    <scope>NUCLEOTIDE SEQUENCE [LARGE SCALE GENOMIC DNA]</scope>
    <source>
        <strain evidence="14 15">Dej080120_10</strain>
    </source>
</reference>
<dbReference type="AlphaFoldDB" id="A0AA48KJD3"/>
<dbReference type="CDD" id="cd01335">
    <property type="entry name" value="Radical_SAM"/>
    <property type="match status" value="1"/>
</dbReference>
<keyword evidence="3 12" id="KW-0949">S-adenosyl-L-methionine</keyword>
<evidence type="ECO:0000256" key="9">
    <source>
        <dbReference type="ARBA" id="ARBA00023150"/>
    </source>
</evidence>
<dbReference type="FunFam" id="3.20.20.70:FF:000057">
    <property type="entry name" value="GTP 3',8-cyclase"/>
    <property type="match status" value="1"/>
</dbReference>
<dbReference type="EC" id="4.1.99.22" evidence="1 12"/>
<dbReference type="PANTHER" id="PTHR22960:SF0">
    <property type="entry name" value="MOLYBDENUM COFACTOR BIOSYNTHESIS PROTEIN 1"/>
    <property type="match status" value="1"/>
</dbReference>
<comment type="catalytic activity">
    <reaction evidence="11 12">
        <text>GTP + AH2 + S-adenosyl-L-methionine = (8S)-3',8-cyclo-7,8-dihydroguanosine 5'-triphosphate + 5'-deoxyadenosine + L-methionine + A + H(+)</text>
        <dbReference type="Rhea" id="RHEA:49576"/>
        <dbReference type="ChEBI" id="CHEBI:13193"/>
        <dbReference type="ChEBI" id="CHEBI:15378"/>
        <dbReference type="ChEBI" id="CHEBI:17319"/>
        <dbReference type="ChEBI" id="CHEBI:17499"/>
        <dbReference type="ChEBI" id="CHEBI:37565"/>
        <dbReference type="ChEBI" id="CHEBI:57844"/>
        <dbReference type="ChEBI" id="CHEBI:59789"/>
        <dbReference type="ChEBI" id="CHEBI:131766"/>
        <dbReference type="EC" id="4.1.99.22"/>
    </reaction>
</comment>
<dbReference type="PANTHER" id="PTHR22960">
    <property type="entry name" value="MOLYBDOPTERIN COFACTOR SYNTHESIS PROTEIN A"/>
    <property type="match status" value="1"/>
</dbReference>
<dbReference type="PROSITE" id="PS01305">
    <property type="entry name" value="MOAA_NIFB_PQQE"/>
    <property type="match status" value="1"/>
</dbReference>
<dbReference type="Gene3D" id="3.20.20.70">
    <property type="entry name" value="Aldolase class I"/>
    <property type="match status" value="1"/>
</dbReference>
<feature type="binding site" evidence="12">
    <location>
        <position position="227"/>
    </location>
    <ligand>
        <name>S-adenosyl-L-methionine</name>
        <dbReference type="ChEBI" id="CHEBI:59789"/>
    </ligand>
</feature>
<dbReference type="SFLD" id="SFLDS00029">
    <property type="entry name" value="Radical_SAM"/>
    <property type="match status" value="1"/>
</dbReference>
<evidence type="ECO:0000256" key="1">
    <source>
        <dbReference type="ARBA" id="ARBA00012167"/>
    </source>
</evidence>
<evidence type="ECO:0000256" key="7">
    <source>
        <dbReference type="ARBA" id="ARBA00023014"/>
    </source>
</evidence>
<sequence>MRANLGAFRALFNRLRQPLLPVAVTAPNLRAMTMTTPLIDPFHRAISYLRVSVTDRCDFRCVYCMAENMTFLPKKELLTLEELDRLCSAFVRMGVQKLRITGGEPLVRRDIMTFFRAMTRHLDSGALKELTLTTNGSQLARFATDLYDAGVRRVNVSLDTLDDAKFAAITRWGRLPQVLEGIEAAQKAGLKVKINAVALKNFNEDELFTLQSWCADRSMDLTFIEVMPMGDLGNENRLDQYWSLKDLRARLAERFQLTDLAERTGGPARYVRLEETGQKIGFITPLTHNFCESCNRVRLTCTGELYMCLGQEDMADLRAPLRASADDAVLEDAIRAAIARKPKGHDFDYSRQSVAGQVTRHMSHTGG</sequence>
<keyword evidence="10 12" id="KW-0456">Lyase</keyword>
<evidence type="ECO:0000256" key="6">
    <source>
        <dbReference type="ARBA" id="ARBA00023004"/>
    </source>
</evidence>
<evidence type="ECO:0000256" key="12">
    <source>
        <dbReference type="HAMAP-Rule" id="MF_01225"/>
    </source>
</evidence>
<feature type="binding site" evidence="12">
    <location>
        <begin position="296"/>
        <end position="298"/>
    </location>
    <ligand>
        <name>GTP</name>
        <dbReference type="ChEBI" id="CHEBI:37565"/>
    </ligand>
</feature>
<dbReference type="SFLD" id="SFLDG01067">
    <property type="entry name" value="SPASM/twitch_domain_containing"/>
    <property type="match status" value="1"/>
</dbReference>
<evidence type="ECO:0000256" key="3">
    <source>
        <dbReference type="ARBA" id="ARBA00022691"/>
    </source>
</evidence>
<evidence type="ECO:0000259" key="13">
    <source>
        <dbReference type="PROSITE" id="PS51918"/>
    </source>
</evidence>
<dbReference type="InterPro" id="IPR007197">
    <property type="entry name" value="rSAM"/>
</dbReference>
<feature type="binding site" evidence="12">
    <location>
        <position position="61"/>
    </location>
    <ligand>
        <name>[4Fe-4S] cluster</name>
        <dbReference type="ChEBI" id="CHEBI:49883"/>
        <label>1</label>
        <note>4Fe-4S-S-AdoMet</note>
    </ligand>
</feature>
<organism evidence="14 15">
    <name type="scientific">Roseicyclus marinus</name>
    <dbReference type="NCBI Taxonomy" id="2161673"/>
    <lineage>
        <taxon>Bacteria</taxon>
        <taxon>Pseudomonadati</taxon>
        <taxon>Pseudomonadota</taxon>
        <taxon>Alphaproteobacteria</taxon>
        <taxon>Rhodobacterales</taxon>
        <taxon>Roseobacteraceae</taxon>
        <taxon>Roseicyclus</taxon>
    </lineage>
</organism>
<feature type="binding site" evidence="12">
    <location>
        <position position="193"/>
    </location>
    <ligand>
        <name>GTP</name>
        <dbReference type="ChEBI" id="CHEBI:37565"/>
    </ligand>
</feature>
<dbReference type="GO" id="GO:0061798">
    <property type="term" value="F:GTP 3',8'-cyclase activity"/>
    <property type="evidence" value="ECO:0007669"/>
    <property type="project" value="UniProtKB-UniRule"/>
</dbReference>
<dbReference type="SUPFAM" id="SSF102114">
    <property type="entry name" value="Radical SAM enzymes"/>
    <property type="match status" value="1"/>
</dbReference>
<feature type="binding site" evidence="12">
    <location>
        <position position="294"/>
    </location>
    <ligand>
        <name>[4Fe-4S] cluster</name>
        <dbReference type="ChEBI" id="CHEBI:49883"/>
        <label>2</label>
        <note>4Fe-4S-substrate</note>
    </ligand>
</feature>
<dbReference type="GO" id="GO:0051539">
    <property type="term" value="F:4 iron, 4 sulfur cluster binding"/>
    <property type="evidence" value="ECO:0007669"/>
    <property type="project" value="UniProtKB-UniRule"/>
</dbReference>
<protein>
    <recommendedName>
        <fullName evidence="1 12">GTP 3',8-cyclase</fullName>
        <ecNumber evidence="1 12">4.1.99.22</ecNumber>
    </recommendedName>
    <alternativeName>
        <fullName evidence="12">Molybdenum cofactor biosynthesis protein A</fullName>
    </alternativeName>
</protein>
<accession>A0AA48KJD3</accession>
<feature type="binding site" evidence="12">
    <location>
        <position position="57"/>
    </location>
    <ligand>
        <name>[4Fe-4S] cluster</name>
        <dbReference type="ChEBI" id="CHEBI:49883"/>
        <label>1</label>
        <note>4Fe-4S-S-AdoMet</note>
    </ligand>
</feature>
<keyword evidence="7 12" id="KW-0411">Iron-sulfur</keyword>